<evidence type="ECO:0000313" key="3">
    <source>
        <dbReference type="EMBL" id="MDF2255736.1"/>
    </source>
</evidence>
<dbReference type="RefSeq" id="WP_275810746.1">
    <property type="nucleotide sequence ID" value="NZ_BAAANM010000019.1"/>
</dbReference>
<dbReference type="Gene3D" id="1.50.10.10">
    <property type="match status" value="1"/>
</dbReference>
<dbReference type="EMBL" id="JARHTQ010000004">
    <property type="protein sequence ID" value="MDF2255736.1"/>
    <property type="molecule type" value="Genomic_DNA"/>
</dbReference>
<proteinExistence type="inferred from homology"/>
<dbReference type="PANTHER" id="PTHR36845:SF1">
    <property type="entry name" value="HYDROLASE, PUTATIVE (AFU_ORTHOLOGUE AFUA_7G05090)-RELATED"/>
    <property type="match status" value="1"/>
</dbReference>
<dbReference type="PANTHER" id="PTHR36845">
    <property type="entry name" value="HYDROLASE, PUTATIVE (AFU_ORTHOLOGUE AFUA_7G05090)-RELATED"/>
    <property type="match status" value="1"/>
</dbReference>
<comment type="similarity">
    <text evidence="2">Belongs to the glycosyl hydrolase 88 family.</text>
</comment>
<gene>
    <name evidence="3" type="ORF">P2L57_08365</name>
</gene>
<dbReference type="InterPro" id="IPR012341">
    <property type="entry name" value="6hp_glycosidase-like_sf"/>
</dbReference>
<protein>
    <submittedName>
        <fullName evidence="3">Sugar ABC transporter permease</fullName>
    </submittedName>
</protein>
<comment type="caution">
    <text evidence="3">The sequence shown here is derived from an EMBL/GenBank/DDBJ whole genome shotgun (WGS) entry which is preliminary data.</text>
</comment>
<keyword evidence="4" id="KW-1185">Reference proteome</keyword>
<evidence type="ECO:0000313" key="4">
    <source>
        <dbReference type="Proteomes" id="UP001220022"/>
    </source>
</evidence>
<dbReference type="InterPro" id="IPR008928">
    <property type="entry name" value="6-hairpin_glycosidase_sf"/>
</dbReference>
<keyword evidence="1" id="KW-0378">Hydrolase</keyword>
<dbReference type="Proteomes" id="UP001220022">
    <property type="component" value="Unassembled WGS sequence"/>
</dbReference>
<evidence type="ECO:0000256" key="2">
    <source>
        <dbReference type="ARBA" id="ARBA00038358"/>
    </source>
</evidence>
<organism evidence="3 4">
    <name type="scientific">Streptantibioticus ferralitis</name>
    <dbReference type="NCBI Taxonomy" id="236510"/>
    <lineage>
        <taxon>Bacteria</taxon>
        <taxon>Bacillati</taxon>
        <taxon>Actinomycetota</taxon>
        <taxon>Actinomycetes</taxon>
        <taxon>Kitasatosporales</taxon>
        <taxon>Streptomycetaceae</taxon>
        <taxon>Streptantibioticus</taxon>
    </lineage>
</organism>
<dbReference type="SUPFAM" id="SSF48208">
    <property type="entry name" value="Six-hairpin glycosidases"/>
    <property type="match status" value="1"/>
</dbReference>
<sequence>MARPADEFIPDAALTAMLDRVRATAREVGDRFPLYAEPGTGVWTSTRRGSWTAGYWTGLLWLAAWHSGAPEDRRRAVAWTTRLRERAGDDTVTRAMTFWYGAAPGHLLCGDDTALAVALEGAEALAASYDERLGLIPLGTALGQGPDGRSATAIDSVAAVTALLSWASRTAGRPRLLDLARGNAVRHRDLCLMDDGGVRAGVALAPVAGQEPSGAHPAGGWSRGQAWGILSFATAARALHMPEFTSAAGEAARYWAKHAATAVPSWSFTDPGGPRDTSAAAIAAVGLLALADPDGDQRTAARRLVATLVEGHLTGFRDGSAVGRPAGMLLDGCYDMASGTATGHELIWGDFFLALALAQLTTPRDQWPCL</sequence>
<reference evidence="3 4" key="1">
    <citation type="submission" date="2023-03" db="EMBL/GenBank/DDBJ databases">
        <title>Draft genome sequence of type strain Streptomyces ferralitis JCM 14344.</title>
        <authorList>
            <person name="Klaysubun C."/>
            <person name="Duangmal K."/>
        </authorList>
    </citation>
    <scope>NUCLEOTIDE SEQUENCE [LARGE SCALE GENOMIC DNA]</scope>
    <source>
        <strain evidence="3 4">JCM 14344</strain>
    </source>
</reference>
<name>A0ABT5YWK1_9ACTN</name>
<accession>A0ABT5YWK1</accession>
<dbReference type="InterPro" id="IPR052369">
    <property type="entry name" value="UG_Glycosaminoglycan_Hydrolase"/>
</dbReference>
<evidence type="ECO:0000256" key="1">
    <source>
        <dbReference type="ARBA" id="ARBA00022801"/>
    </source>
</evidence>